<accession>A0ABP4YRY4</accession>
<evidence type="ECO:0000256" key="2">
    <source>
        <dbReference type="SAM" id="Phobius"/>
    </source>
</evidence>
<dbReference type="Proteomes" id="UP001500218">
    <property type="component" value="Unassembled WGS sequence"/>
</dbReference>
<feature type="transmembrane region" description="Helical" evidence="2">
    <location>
        <begin position="101"/>
        <end position="125"/>
    </location>
</feature>
<sequence>MVAPSAALVAAESGAPVGVAAGRTGAFPPAGVLLRVADLVAGTVFSAVFAVTGDFFAGAACFAGAAFAAPVVFFAAAGLTAFTVPIAFVAAFAAGVDFVAVALAGTAFAAVAFVAGAAFFVGVAFAADAAFFAGSAFFAVVFAAAGAAFVRARAWGVSAVAGTPDLVAFRTAPARSAMAVPHMQKRARGGAPRTPEAGKDTEPVGFRQTCHT</sequence>
<evidence type="ECO:0000313" key="3">
    <source>
        <dbReference type="EMBL" id="GAA1826190.1"/>
    </source>
</evidence>
<keyword evidence="2" id="KW-0812">Transmembrane</keyword>
<name>A0ABP4YRY4_9ACTN</name>
<feature type="transmembrane region" description="Helical" evidence="2">
    <location>
        <begin position="39"/>
        <end position="65"/>
    </location>
</feature>
<evidence type="ECO:0000313" key="4">
    <source>
        <dbReference type="Proteomes" id="UP001500218"/>
    </source>
</evidence>
<feature type="transmembrane region" description="Helical" evidence="2">
    <location>
        <begin position="131"/>
        <end position="150"/>
    </location>
</feature>
<feature type="transmembrane region" description="Helical" evidence="2">
    <location>
        <begin position="71"/>
        <end position="94"/>
    </location>
</feature>
<comment type="caution">
    <text evidence="3">The sequence shown here is derived from an EMBL/GenBank/DDBJ whole genome shotgun (WGS) entry which is preliminary data.</text>
</comment>
<evidence type="ECO:0000256" key="1">
    <source>
        <dbReference type="SAM" id="MobiDB-lite"/>
    </source>
</evidence>
<gene>
    <name evidence="3" type="ORF">GCM10009682_52320</name>
</gene>
<protein>
    <submittedName>
        <fullName evidence="3">Uncharacterized protein</fullName>
    </submittedName>
</protein>
<keyword evidence="2" id="KW-1133">Transmembrane helix</keyword>
<dbReference type="EMBL" id="BAAALT010000227">
    <property type="protein sequence ID" value="GAA1826190.1"/>
    <property type="molecule type" value="Genomic_DNA"/>
</dbReference>
<keyword evidence="4" id="KW-1185">Reference proteome</keyword>
<proteinExistence type="predicted"/>
<keyword evidence="2" id="KW-0472">Membrane</keyword>
<dbReference type="RefSeq" id="WP_344137942.1">
    <property type="nucleotide sequence ID" value="NZ_BAAALT010000227.1"/>
</dbReference>
<reference evidence="4" key="1">
    <citation type="journal article" date="2019" name="Int. J. Syst. Evol. Microbiol.">
        <title>The Global Catalogue of Microorganisms (GCM) 10K type strain sequencing project: providing services to taxonomists for standard genome sequencing and annotation.</title>
        <authorList>
            <consortium name="The Broad Institute Genomics Platform"/>
            <consortium name="The Broad Institute Genome Sequencing Center for Infectious Disease"/>
            <person name="Wu L."/>
            <person name="Ma J."/>
        </authorList>
    </citation>
    <scope>NUCLEOTIDE SEQUENCE [LARGE SCALE GENOMIC DNA]</scope>
    <source>
        <strain evidence="4">JCM 13250</strain>
    </source>
</reference>
<feature type="region of interest" description="Disordered" evidence="1">
    <location>
        <begin position="183"/>
        <end position="212"/>
    </location>
</feature>
<organism evidence="3 4">
    <name type="scientific">Luedemannella flava</name>
    <dbReference type="NCBI Taxonomy" id="349316"/>
    <lineage>
        <taxon>Bacteria</taxon>
        <taxon>Bacillati</taxon>
        <taxon>Actinomycetota</taxon>
        <taxon>Actinomycetes</taxon>
        <taxon>Micromonosporales</taxon>
        <taxon>Micromonosporaceae</taxon>
        <taxon>Luedemannella</taxon>
    </lineage>
</organism>